<feature type="region of interest" description="Disordered" evidence="1">
    <location>
        <begin position="698"/>
        <end position="722"/>
    </location>
</feature>
<gene>
    <name evidence="2" type="ORF">PAC_07798</name>
</gene>
<protein>
    <submittedName>
        <fullName evidence="2">Uncharacterized protein</fullName>
    </submittedName>
</protein>
<feature type="region of interest" description="Disordered" evidence="1">
    <location>
        <begin position="890"/>
        <end position="938"/>
    </location>
</feature>
<feature type="compositionally biased region" description="Polar residues" evidence="1">
    <location>
        <begin position="906"/>
        <end position="938"/>
    </location>
</feature>
<dbReference type="OrthoDB" id="3563009at2759"/>
<dbReference type="Proteomes" id="UP000184330">
    <property type="component" value="Unassembled WGS sequence"/>
</dbReference>
<evidence type="ECO:0000313" key="3">
    <source>
        <dbReference type="Proteomes" id="UP000184330"/>
    </source>
</evidence>
<proteinExistence type="predicted"/>
<feature type="compositionally biased region" description="Polar residues" evidence="1">
    <location>
        <begin position="498"/>
        <end position="508"/>
    </location>
</feature>
<name>A0A1L7WYQ9_9HELO</name>
<dbReference type="EMBL" id="FJOG01000011">
    <property type="protein sequence ID" value="CZR57908.1"/>
    <property type="molecule type" value="Genomic_DNA"/>
</dbReference>
<feature type="compositionally biased region" description="Polar residues" evidence="1">
    <location>
        <begin position="1018"/>
        <end position="1027"/>
    </location>
</feature>
<feature type="compositionally biased region" description="Basic residues" evidence="1">
    <location>
        <begin position="577"/>
        <end position="597"/>
    </location>
</feature>
<feature type="compositionally biased region" description="Basic residues" evidence="1">
    <location>
        <begin position="999"/>
        <end position="1011"/>
    </location>
</feature>
<feature type="compositionally biased region" description="Polar residues" evidence="1">
    <location>
        <begin position="376"/>
        <end position="387"/>
    </location>
</feature>
<feature type="region of interest" description="Disordered" evidence="1">
    <location>
        <begin position="964"/>
        <end position="1027"/>
    </location>
</feature>
<evidence type="ECO:0000256" key="1">
    <source>
        <dbReference type="SAM" id="MobiDB-lite"/>
    </source>
</evidence>
<feature type="compositionally biased region" description="Polar residues" evidence="1">
    <location>
        <begin position="708"/>
        <end position="722"/>
    </location>
</feature>
<reference evidence="2 3" key="1">
    <citation type="submission" date="2016-03" db="EMBL/GenBank/DDBJ databases">
        <authorList>
            <person name="Ploux O."/>
        </authorList>
    </citation>
    <scope>NUCLEOTIDE SEQUENCE [LARGE SCALE GENOMIC DNA]</scope>
    <source>
        <strain evidence="2 3">UAMH 11012</strain>
    </source>
</reference>
<feature type="compositionally biased region" description="Basic and acidic residues" evidence="1">
    <location>
        <begin position="421"/>
        <end position="440"/>
    </location>
</feature>
<feature type="compositionally biased region" description="Low complexity" evidence="1">
    <location>
        <begin position="388"/>
        <end position="397"/>
    </location>
</feature>
<dbReference type="AlphaFoldDB" id="A0A1L7WYQ9"/>
<feature type="region of interest" description="Disordered" evidence="1">
    <location>
        <begin position="368"/>
        <end position="612"/>
    </location>
</feature>
<evidence type="ECO:0000313" key="2">
    <source>
        <dbReference type="EMBL" id="CZR57908.1"/>
    </source>
</evidence>
<sequence length="1153" mass="129710">MSGSNPSIHTHPSYAMETRIQGNAFKGQIVLPPIPTTNVPNTLNREALLALPLIGIWVGVDELAPSKNVFAIYDPGNCGLRYTHGDGTMIPPEQVLFSNKYKDPSAINNRSQRVHFLALNTASMNHYEMINRDSYTRENLQIRYPTTDSVKKALTYHVDAPSNHDGCQALQDLEENDDTSFDYVSSAIEISSGPLWDFNPTSFQAYSPQNQAKTFEALYKDFQKSYQSSLDLMGFQHATFCLAGLVKANMVPFVLEGQHDPRVFSAGQISAFLPKRQLPLRTTKGWTVDCFIARWDIFRKIFDPRKFIRYPNPILWLEAELDVEEMLSTRDIGFQFTKPWKGKVYNVNVRSVLDWDILKSLRWQTRGDSNRYPKPCQSSDPQRSQPNSLASQPASWPSQPPRMIPGDTSTIEKPRRRKERQHHDPNESKFDRRVREEKEKLRKRTDKIKQYEYPDYQPTSDGLSYQGPVHPQSDNSRRVRGSQKPRSLYEIPEYKGPTASSSIDQSDLYQMEEGQPLADMTQLYYGTEDMGHAGPSNRKRPYGNASYERRDEMFQQPEYQNDDSYGIYEDVFDEGHSRKKSRSRRHSHKESSHRKSKLPTIDNLFASPRQNMQRMRTSEMLTLKKEKAQFESDYTYDGDFAGPFAGEFDEAMETGSDFYGSSSRSGFYPTVGPQFVQKPIGHARAFEEACDTFEREHRIDPSDPRHLSTLQSPSIESPEMQNSQFVPPPYASVRVADMALSPSIEHGHERAPVPSRWLVASIEQDDDSASNSAMQLHPSIEQDSVLPLLSSIEARNEENDHNKPNNAVMRTDFFVEDDEDDSIHEAAAEEVITIHFDASQSAGLPAVKLASPISFANGPAAANAREPRSMGFYREGPQRRLRVFERYSDTASMDNGPSMGGAGQSFRRTVPNNRFTTTSSASELHSGQTVPNDSLTTASSTNGKAYIPIEMITSASGVADLFSSEPVGRSERRPSKSSRRYSNSRAHPVLIDDSPSPPRTRRSRRSSKPTKQRAEAPYTNSFDLFGESSSFHPGPSMSGDVRAVNVDYAEAVMSFAPSEEPRPSQALSQGAVDDLEDIENQPPEPKQEESATPVAEERVREVTPYPEAALEELHGEKSASLSPEEVEEHGHVPSPIPDAEATQALMEITLDVD</sequence>
<keyword evidence="3" id="KW-1185">Reference proteome</keyword>
<feature type="compositionally biased region" description="Basic and acidic residues" evidence="1">
    <location>
        <begin position="1085"/>
        <end position="1101"/>
    </location>
</feature>
<accession>A0A1L7WYQ9</accession>
<feature type="region of interest" description="Disordered" evidence="1">
    <location>
        <begin position="1055"/>
        <end position="1140"/>
    </location>
</feature>
<organism evidence="2 3">
    <name type="scientific">Phialocephala subalpina</name>
    <dbReference type="NCBI Taxonomy" id="576137"/>
    <lineage>
        <taxon>Eukaryota</taxon>
        <taxon>Fungi</taxon>
        <taxon>Dikarya</taxon>
        <taxon>Ascomycota</taxon>
        <taxon>Pezizomycotina</taxon>
        <taxon>Leotiomycetes</taxon>
        <taxon>Helotiales</taxon>
        <taxon>Mollisiaceae</taxon>
        <taxon>Phialocephala</taxon>
        <taxon>Phialocephala fortinii species complex</taxon>
    </lineage>
</organism>